<keyword evidence="3" id="KW-1185">Reference proteome</keyword>
<evidence type="ECO:0000313" key="3">
    <source>
        <dbReference type="Proteomes" id="UP000050514"/>
    </source>
</evidence>
<feature type="coiled-coil region" evidence="1">
    <location>
        <begin position="48"/>
        <end position="86"/>
    </location>
</feature>
<sequence>MDILHLVDRLEELFNESRPIWFTHSVMVDEDRMLDLIDQMRVSIPEEIKKAQQILAQRDRILAQAQEEANRTIQLAREKAEQMIERDAIIQAAHARAEQIILQARMETESTKRDADEYVLESLSRLEVELEKMLNQVRNGVRALQSERQQAMSPTPVQPDKD</sequence>
<organism evidence="2 3">
    <name type="scientific">Bellilinea caldifistulae</name>
    <dbReference type="NCBI Taxonomy" id="360411"/>
    <lineage>
        <taxon>Bacteria</taxon>
        <taxon>Bacillati</taxon>
        <taxon>Chloroflexota</taxon>
        <taxon>Anaerolineae</taxon>
        <taxon>Anaerolineales</taxon>
        <taxon>Anaerolineaceae</taxon>
        <taxon>Bellilinea</taxon>
    </lineage>
</organism>
<protein>
    <recommendedName>
        <fullName evidence="4">ATPase</fullName>
    </recommendedName>
</protein>
<proteinExistence type="predicted"/>
<dbReference type="STRING" id="360411.AC812_11090"/>
<keyword evidence="1" id="KW-0175">Coiled coil</keyword>
<comment type="caution">
    <text evidence="2">The sequence shown here is derived from an EMBL/GenBank/DDBJ whole genome shotgun (WGS) entry which is preliminary data.</text>
</comment>
<dbReference type="EMBL" id="LGHJ01000016">
    <property type="protein sequence ID" value="KPL75030.1"/>
    <property type="molecule type" value="Genomic_DNA"/>
</dbReference>
<reference evidence="2 3" key="1">
    <citation type="submission" date="2015-07" db="EMBL/GenBank/DDBJ databases">
        <title>Draft genome of Bellilinea caldifistulae DSM 17877.</title>
        <authorList>
            <person name="Hemp J."/>
            <person name="Ward L.M."/>
            <person name="Pace L.A."/>
            <person name="Fischer W.W."/>
        </authorList>
    </citation>
    <scope>NUCLEOTIDE SEQUENCE [LARGE SCALE GENOMIC DNA]</scope>
    <source>
        <strain evidence="2 3">GOMI-1</strain>
    </source>
</reference>
<dbReference type="OrthoDB" id="1690557at2"/>
<dbReference type="RefSeq" id="WP_061916224.1">
    <property type="nucleotide sequence ID" value="NZ_DF967971.1"/>
</dbReference>
<evidence type="ECO:0008006" key="4">
    <source>
        <dbReference type="Google" id="ProtNLM"/>
    </source>
</evidence>
<evidence type="ECO:0000313" key="2">
    <source>
        <dbReference type="EMBL" id="KPL75030.1"/>
    </source>
</evidence>
<accession>A0A0P6X513</accession>
<dbReference type="CDD" id="cd06503">
    <property type="entry name" value="ATP-synt_Fo_b"/>
    <property type="match status" value="1"/>
</dbReference>
<evidence type="ECO:0000256" key="1">
    <source>
        <dbReference type="SAM" id="Coils"/>
    </source>
</evidence>
<name>A0A0P6X513_9CHLR</name>
<gene>
    <name evidence="2" type="ORF">AC812_11090</name>
</gene>
<dbReference type="Proteomes" id="UP000050514">
    <property type="component" value="Unassembled WGS sequence"/>
</dbReference>
<dbReference type="AlphaFoldDB" id="A0A0P6X513"/>